<comment type="caution">
    <text evidence="2">The sequence shown here is derived from an EMBL/GenBank/DDBJ whole genome shotgun (WGS) entry which is preliminary data.</text>
</comment>
<accession>A0AAD7I4B4</accession>
<gene>
    <name evidence="2" type="ORF">B0H16DRAFT_1695790</name>
</gene>
<feature type="region of interest" description="Disordered" evidence="1">
    <location>
        <begin position="673"/>
        <end position="745"/>
    </location>
</feature>
<dbReference type="EMBL" id="JARKIB010000130">
    <property type="protein sequence ID" value="KAJ7734853.1"/>
    <property type="molecule type" value="Genomic_DNA"/>
</dbReference>
<feature type="region of interest" description="Disordered" evidence="1">
    <location>
        <begin position="589"/>
        <end position="619"/>
    </location>
</feature>
<evidence type="ECO:0000313" key="3">
    <source>
        <dbReference type="Proteomes" id="UP001215598"/>
    </source>
</evidence>
<sequence length="745" mass="81566">MWMPRDWTWGRTEGKEEEERHFNSSTCAGYMGITCAGYMGIALSMRMQGQKGKNQTLGRQCKTAQHLQNTPTLPRGLPGLGCQTLLERPQHGFRVVEELESDASNEVQHARVQQVGRGKCLFADENYSSRIYGLELQGMQNALTGKAIPRTTETEARAWVHSKQNKLFAWDPKIRWRLGHRRVQRQSHGVPVFGWTLCLPAAQVRAQLEKQSYASHLTAGAAMSVVRRNSCALLALTWTHKGVLISCPATDEHGGWSGRTREVPFGVWNKVSNSVEPRSGLYGERGSGSGEICGSITPALVVLHVPMPGLWNIESAVETLRPRVCLDLGLVSGSPASPPSSLNSPHSDSMASGLVPWNERTRTKRMTWGERPQRVARVWTGSETRWNPDLCNAEGGCTSVEGGESTGFTPALVVLYWVVSGNFLCPIGPVSGYPASLSSSLSILARPCLRQKEQSTSTSGERYSPISGSRIADRSCTLHDCRGDTNEAIWGGGEGRAVALRGLSAWGSTTGERDRISAGLAVQDRPTLAEDAVAMEKDICTWGTPSGNAAWWELGPLTRWFLALVGHWGFRGLLSRLVKAVEHSGEYSELQQTTPNAAPSAIEADDSNNHSFESGSDALGTKGCTDPVFAIAGGKMKRITAGFGRTRQRRWGRAGNAGRTRFPLVGYNPRTGHGWAESEGLGERTSPPHEWGGHVSTVSTAEEREERRGGREAVELKPVLRRVRPRRKSNGKFLQMKPQRSTLRN</sequence>
<proteinExistence type="predicted"/>
<evidence type="ECO:0000313" key="2">
    <source>
        <dbReference type="EMBL" id="KAJ7734853.1"/>
    </source>
</evidence>
<dbReference type="Proteomes" id="UP001215598">
    <property type="component" value="Unassembled WGS sequence"/>
</dbReference>
<dbReference type="AlphaFoldDB" id="A0AAD7I4B4"/>
<keyword evidence="3" id="KW-1185">Reference proteome</keyword>
<name>A0AAD7I4B4_9AGAR</name>
<protein>
    <submittedName>
        <fullName evidence="2">Uncharacterized protein</fullName>
    </submittedName>
</protein>
<evidence type="ECO:0000256" key="1">
    <source>
        <dbReference type="SAM" id="MobiDB-lite"/>
    </source>
</evidence>
<feature type="compositionally biased region" description="Basic and acidic residues" evidence="1">
    <location>
        <begin position="701"/>
        <end position="715"/>
    </location>
</feature>
<reference evidence="2" key="1">
    <citation type="submission" date="2023-03" db="EMBL/GenBank/DDBJ databases">
        <title>Massive genome expansion in bonnet fungi (Mycena s.s.) driven by repeated elements and novel gene families across ecological guilds.</title>
        <authorList>
            <consortium name="Lawrence Berkeley National Laboratory"/>
            <person name="Harder C.B."/>
            <person name="Miyauchi S."/>
            <person name="Viragh M."/>
            <person name="Kuo A."/>
            <person name="Thoen E."/>
            <person name="Andreopoulos B."/>
            <person name="Lu D."/>
            <person name="Skrede I."/>
            <person name="Drula E."/>
            <person name="Henrissat B."/>
            <person name="Morin E."/>
            <person name="Kohler A."/>
            <person name="Barry K."/>
            <person name="LaButti K."/>
            <person name="Morin E."/>
            <person name="Salamov A."/>
            <person name="Lipzen A."/>
            <person name="Mereny Z."/>
            <person name="Hegedus B."/>
            <person name="Baldrian P."/>
            <person name="Stursova M."/>
            <person name="Weitz H."/>
            <person name="Taylor A."/>
            <person name="Grigoriev I.V."/>
            <person name="Nagy L.G."/>
            <person name="Martin F."/>
            <person name="Kauserud H."/>
        </authorList>
    </citation>
    <scope>NUCLEOTIDE SEQUENCE</scope>
    <source>
        <strain evidence="2">CBHHK182m</strain>
    </source>
</reference>
<feature type="compositionally biased region" description="Basic residues" evidence="1">
    <location>
        <begin position="719"/>
        <end position="730"/>
    </location>
</feature>
<organism evidence="2 3">
    <name type="scientific">Mycena metata</name>
    <dbReference type="NCBI Taxonomy" id="1033252"/>
    <lineage>
        <taxon>Eukaryota</taxon>
        <taxon>Fungi</taxon>
        <taxon>Dikarya</taxon>
        <taxon>Basidiomycota</taxon>
        <taxon>Agaricomycotina</taxon>
        <taxon>Agaricomycetes</taxon>
        <taxon>Agaricomycetidae</taxon>
        <taxon>Agaricales</taxon>
        <taxon>Marasmiineae</taxon>
        <taxon>Mycenaceae</taxon>
        <taxon>Mycena</taxon>
    </lineage>
</organism>